<dbReference type="InterPro" id="IPR001034">
    <property type="entry name" value="DeoR_HTH"/>
</dbReference>
<dbReference type="Gene3D" id="1.10.10.10">
    <property type="entry name" value="Winged helix-like DNA-binding domain superfamily/Winged helix DNA-binding domain"/>
    <property type="match status" value="1"/>
</dbReference>
<evidence type="ECO:0000256" key="3">
    <source>
        <dbReference type="ARBA" id="ARBA00023163"/>
    </source>
</evidence>
<dbReference type="SUPFAM" id="SSF100950">
    <property type="entry name" value="NagB/RpiA/CoA transferase-like"/>
    <property type="match status" value="1"/>
</dbReference>
<comment type="caution">
    <text evidence="5">The sequence shown here is derived from an EMBL/GenBank/DDBJ whole genome shotgun (WGS) entry which is preliminary data.</text>
</comment>
<dbReference type="RefSeq" id="WP_243740085.1">
    <property type="nucleotide sequence ID" value="NZ_SNYJ01000010.1"/>
</dbReference>
<dbReference type="PRINTS" id="PR00037">
    <property type="entry name" value="HTHLACR"/>
</dbReference>
<dbReference type="PANTHER" id="PTHR30363">
    <property type="entry name" value="HTH-TYPE TRANSCRIPTIONAL REGULATOR SRLR-RELATED"/>
    <property type="match status" value="1"/>
</dbReference>
<protein>
    <submittedName>
        <fullName evidence="5">DeoR family transcriptional regulator</fullName>
    </submittedName>
</protein>
<evidence type="ECO:0000256" key="2">
    <source>
        <dbReference type="ARBA" id="ARBA00023125"/>
    </source>
</evidence>
<dbReference type="InterPro" id="IPR037171">
    <property type="entry name" value="NagB/RpiA_transferase-like"/>
</dbReference>
<evidence type="ECO:0000256" key="1">
    <source>
        <dbReference type="ARBA" id="ARBA00023015"/>
    </source>
</evidence>
<dbReference type="PROSITE" id="PS00894">
    <property type="entry name" value="HTH_DEOR_1"/>
    <property type="match status" value="1"/>
</dbReference>
<dbReference type="PANTHER" id="PTHR30363:SF44">
    <property type="entry name" value="AGA OPERON TRANSCRIPTIONAL REPRESSOR-RELATED"/>
    <property type="match status" value="1"/>
</dbReference>
<keyword evidence="3" id="KW-0804">Transcription</keyword>
<dbReference type="InterPro" id="IPR018356">
    <property type="entry name" value="Tscrpt_reg_HTH_DeoR_CS"/>
</dbReference>
<dbReference type="PROSITE" id="PS51000">
    <property type="entry name" value="HTH_DEOR_2"/>
    <property type="match status" value="1"/>
</dbReference>
<dbReference type="SUPFAM" id="SSF46785">
    <property type="entry name" value="Winged helix' DNA-binding domain"/>
    <property type="match status" value="1"/>
</dbReference>
<dbReference type="Pfam" id="PF08220">
    <property type="entry name" value="HTH_DeoR"/>
    <property type="match status" value="1"/>
</dbReference>
<dbReference type="InterPro" id="IPR014036">
    <property type="entry name" value="DeoR-like_C"/>
</dbReference>
<keyword evidence="1" id="KW-0805">Transcription regulation</keyword>
<dbReference type="SMART" id="SM00420">
    <property type="entry name" value="HTH_DEOR"/>
    <property type="match status" value="1"/>
</dbReference>
<dbReference type="EMBL" id="SNYJ01000010">
    <property type="protein sequence ID" value="TDQ38272.1"/>
    <property type="molecule type" value="Genomic_DNA"/>
</dbReference>
<feature type="domain" description="HTH deoR-type" evidence="4">
    <location>
        <begin position="4"/>
        <end position="59"/>
    </location>
</feature>
<dbReference type="InterPro" id="IPR036388">
    <property type="entry name" value="WH-like_DNA-bd_sf"/>
</dbReference>
<dbReference type="GO" id="GO:0003700">
    <property type="term" value="F:DNA-binding transcription factor activity"/>
    <property type="evidence" value="ECO:0007669"/>
    <property type="project" value="InterPro"/>
</dbReference>
<dbReference type="InterPro" id="IPR050313">
    <property type="entry name" value="Carb_Metab_HTH_regulators"/>
</dbReference>
<reference evidence="5 6" key="1">
    <citation type="submission" date="2019-03" db="EMBL/GenBank/DDBJ databases">
        <title>Genomic Encyclopedia of Type Strains, Phase IV (KMG-IV): sequencing the most valuable type-strain genomes for metagenomic binning, comparative biology and taxonomic classification.</title>
        <authorList>
            <person name="Goeker M."/>
        </authorList>
    </citation>
    <scope>NUCLEOTIDE SEQUENCE [LARGE SCALE GENOMIC DNA]</scope>
    <source>
        <strain evidence="5 6">DSM 28697</strain>
    </source>
</reference>
<dbReference type="AlphaFoldDB" id="A0A4R6TZF8"/>
<dbReference type="GO" id="GO:0003677">
    <property type="term" value="F:DNA binding"/>
    <property type="evidence" value="ECO:0007669"/>
    <property type="project" value="UniProtKB-KW"/>
</dbReference>
<name>A0A4R6TZF8_9BACI</name>
<dbReference type="InterPro" id="IPR036390">
    <property type="entry name" value="WH_DNA-bd_sf"/>
</dbReference>
<keyword evidence="2" id="KW-0238">DNA-binding</keyword>
<dbReference type="Pfam" id="PF00455">
    <property type="entry name" value="DeoRC"/>
    <property type="match status" value="1"/>
</dbReference>
<evidence type="ECO:0000313" key="6">
    <source>
        <dbReference type="Proteomes" id="UP000295632"/>
    </source>
</evidence>
<proteinExistence type="predicted"/>
<organism evidence="5 6">
    <name type="scientific">Aureibacillus halotolerans</name>
    <dbReference type="NCBI Taxonomy" id="1508390"/>
    <lineage>
        <taxon>Bacteria</taxon>
        <taxon>Bacillati</taxon>
        <taxon>Bacillota</taxon>
        <taxon>Bacilli</taxon>
        <taxon>Bacillales</taxon>
        <taxon>Bacillaceae</taxon>
        <taxon>Aureibacillus</taxon>
    </lineage>
</organism>
<gene>
    <name evidence="5" type="ORF">EV213_11010</name>
</gene>
<sequence>MLLVAERQQNILEKVNEQGSVRVNELSAFYQVTEETIRRDLFKLEKDGKLKRTHGGAVRITESLETPYLEREVLQAKEKIAISKAAVQWVKEGDSIALDASTTSWYVAQHLPDMRLTVLTNAIQVVTALSGKEQIEVISTGGSLRPSSLSFVGRLAEEALSSYHVNKVFMSCRGLHLPSGIVSEPSEMQCMIKRKMRGIADQAFLLADHSKFGQQSFSALGTLSDYDRIITDWPEDDVPTDILEGVVWQTVRI</sequence>
<dbReference type="SMART" id="SM01134">
    <property type="entry name" value="DeoRC"/>
    <property type="match status" value="1"/>
</dbReference>
<keyword evidence="6" id="KW-1185">Reference proteome</keyword>
<evidence type="ECO:0000313" key="5">
    <source>
        <dbReference type="EMBL" id="TDQ38272.1"/>
    </source>
</evidence>
<evidence type="ECO:0000259" key="4">
    <source>
        <dbReference type="PROSITE" id="PS51000"/>
    </source>
</evidence>
<dbReference type="Proteomes" id="UP000295632">
    <property type="component" value="Unassembled WGS sequence"/>
</dbReference>
<accession>A0A4R6TZF8</accession>